<protein>
    <submittedName>
        <fullName evidence="1">Uncharacterized protein</fullName>
    </submittedName>
</protein>
<evidence type="ECO:0000313" key="1">
    <source>
        <dbReference type="EMBL" id="PFG29291.1"/>
    </source>
</evidence>
<dbReference type="Proteomes" id="UP000221369">
    <property type="component" value="Unassembled WGS sequence"/>
</dbReference>
<keyword evidence="2" id="KW-1185">Reference proteome</keyword>
<accession>A0A2A9DSC9</accession>
<gene>
    <name evidence="1" type="ORF">ATJ78_0192</name>
</gene>
<proteinExistence type="predicted"/>
<dbReference type="AlphaFoldDB" id="A0A2A9DSC9"/>
<sequence length="52" mass="5877">MERPGLAELIARTERVATGKAMTGNWSATDEARLSTLYDERRCLRDEGADYE</sequence>
<name>A0A2A9DSC9_9MICO</name>
<comment type="caution">
    <text evidence="1">The sequence shown here is derived from an EMBL/GenBank/DDBJ whole genome shotgun (WGS) entry which is preliminary data.</text>
</comment>
<evidence type="ECO:0000313" key="2">
    <source>
        <dbReference type="Proteomes" id="UP000221369"/>
    </source>
</evidence>
<organism evidence="1 2">
    <name type="scientific">Paramicrobacterium agarici</name>
    <dbReference type="NCBI Taxonomy" id="630514"/>
    <lineage>
        <taxon>Bacteria</taxon>
        <taxon>Bacillati</taxon>
        <taxon>Actinomycetota</taxon>
        <taxon>Actinomycetes</taxon>
        <taxon>Micrococcales</taxon>
        <taxon>Microbacteriaceae</taxon>
        <taxon>Paramicrobacterium</taxon>
    </lineage>
</organism>
<dbReference type="EMBL" id="PDJE01000001">
    <property type="protein sequence ID" value="PFG29291.1"/>
    <property type="molecule type" value="Genomic_DNA"/>
</dbReference>
<reference evidence="1 2" key="1">
    <citation type="submission" date="2017-10" db="EMBL/GenBank/DDBJ databases">
        <title>Sequencing the genomes of 1000 actinobacteria strains.</title>
        <authorList>
            <person name="Klenk H.-P."/>
        </authorList>
    </citation>
    <scope>NUCLEOTIDE SEQUENCE [LARGE SCALE GENOMIC DNA]</scope>
    <source>
        <strain evidence="1 2">DSM 21798</strain>
    </source>
</reference>